<gene>
    <name evidence="8" type="ORF">GN277_02320</name>
</gene>
<dbReference type="InterPro" id="IPR001492">
    <property type="entry name" value="Flagellin"/>
</dbReference>
<keyword evidence="4" id="KW-0964">Secreted</keyword>
<keyword evidence="5" id="KW-0175">Coiled coil</keyword>
<dbReference type="Proteomes" id="UP000460412">
    <property type="component" value="Unassembled WGS sequence"/>
</dbReference>
<evidence type="ECO:0000256" key="5">
    <source>
        <dbReference type="SAM" id="Coils"/>
    </source>
</evidence>
<evidence type="ECO:0000313" key="9">
    <source>
        <dbReference type="Proteomes" id="UP000460412"/>
    </source>
</evidence>
<dbReference type="SUPFAM" id="SSF64518">
    <property type="entry name" value="Phase 1 flagellin"/>
    <property type="match status" value="2"/>
</dbReference>
<dbReference type="RefSeq" id="WP_159749477.1">
    <property type="nucleotide sequence ID" value="NZ_CATIFW010000023.1"/>
</dbReference>
<comment type="similarity">
    <text evidence="1 4">Belongs to the bacterial flagellin family.</text>
</comment>
<keyword evidence="3 4" id="KW-0975">Bacterial flagellum</keyword>
<evidence type="ECO:0000256" key="3">
    <source>
        <dbReference type="ARBA" id="ARBA00023143"/>
    </source>
</evidence>
<feature type="coiled-coil region" evidence="5">
    <location>
        <begin position="966"/>
        <end position="993"/>
    </location>
</feature>
<evidence type="ECO:0000256" key="4">
    <source>
        <dbReference type="RuleBase" id="RU362073"/>
    </source>
</evidence>
<dbReference type="PRINTS" id="PR00207">
    <property type="entry name" value="FLAGELLIN"/>
</dbReference>
<dbReference type="GO" id="GO:0005576">
    <property type="term" value="C:extracellular region"/>
    <property type="evidence" value="ECO:0007669"/>
    <property type="project" value="UniProtKB-SubCell"/>
</dbReference>
<accession>A0A7X3MD91</accession>
<reference evidence="8 9" key="1">
    <citation type="submission" date="2019-12" db="EMBL/GenBank/DDBJ databases">
        <title>Sporaefaciens musculi gen. nov., sp. nov., a novel bacterium isolated from the caecum of an obese mouse.</title>
        <authorList>
            <person name="Rasmussen T.S."/>
            <person name="Streidl T."/>
            <person name="Hitch T.C.A."/>
            <person name="Wortmann E."/>
            <person name="Deptula P."/>
            <person name="Hansen M."/>
            <person name="Nielsen D.S."/>
            <person name="Clavel T."/>
            <person name="Vogensen F.K."/>
        </authorList>
    </citation>
    <scope>NUCLEOTIDE SEQUENCE [LARGE SCALE GENOMIC DNA]</scope>
    <source>
        <strain evidence="8 9">WCA-9-b2</strain>
    </source>
</reference>
<feature type="domain" description="Flagellin C-terminal" evidence="7">
    <location>
        <begin position="942"/>
        <end position="1027"/>
    </location>
</feature>
<dbReference type="PANTHER" id="PTHR42792">
    <property type="entry name" value="FLAGELLIN"/>
    <property type="match status" value="1"/>
</dbReference>
<comment type="caution">
    <text evidence="8">The sequence shown here is derived from an EMBL/GenBank/DDBJ whole genome shotgun (WGS) entry which is preliminary data.</text>
</comment>
<dbReference type="Pfam" id="PF00700">
    <property type="entry name" value="Flagellin_C"/>
    <property type="match status" value="1"/>
</dbReference>
<dbReference type="AlphaFoldDB" id="A0A7X3MD91"/>
<evidence type="ECO:0000256" key="1">
    <source>
        <dbReference type="ARBA" id="ARBA00005709"/>
    </source>
</evidence>
<proteinExistence type="inferred from homology"/>
<dbReference type="Gene3D" id="1.20.1330.10">
    <property type="entry name" value="f41 fragment of flagellin, N-terminal domain"/>
    <property type="match status" value="2"/>
</dbReference>
<comment type="function">
    <text evidence="4">Flagellin is the subunit protein which polymerizes to form the filaments of bacterial flagella.</text>
</comment>
<evidence type="ECO:0000313" key="8">
    <source>
        <dbReference type="EMBL" id="MXP74295.1"/>
    </source>
</evidence>
<dbReference type="GO" id="GO:0009288">
    <property type="term" value="C:bacterial-type flagellum"/>
    <property type="evidence" value="ECO:0007669"/>
    <property type="project" value="UniProtKB-SubCell"/>
</dbReference>
<name>A0A7X3MD91_9FIRM</name>
<organism evidence="8 9">
    <name type="scientific">Sporofaciens musculi</name>
    <dbReference type="NCBI Taxonomy" id="2681861"/>
    <lineage>
        <taxon>Bacteria</taxon>
        <taxon>Bacillati</taxon>
        <taxon>Bacillota</taxon>
        <taxon>Clostridia</taxon>
        <taxon>Lachnospirales</taxon>
        <taxon>Lachnospiraceae</taxon>
        <taxon>Sporofaciens</taxon>
    </lineage>
</organism>
<dbReference type="Pfam" id="PF00669">
    <property type="entry name" value="Flagellin_N"/>
    <property type="match status" value="1"/>
</dbReference>
<keyword evidence="9" id="KW-1185">Reference proteome</keyword>
<dbReference type="InterPro" id="IPR001029">
    <property type="entry name" value="Flagellin_N"/>
</dbReference>
<dbReference type="GO" id="GO:0005198">
    <property type="term" value="F:structural molecule activity"/>
    <property type="evidence" value="ECO:0007669"/>
    <property type="project" value="UniProtKB-UniRule"/>
</dbReference>
<evidence type="ECO:0000259" key="7">
    <source>
        <dbReference type="Pfam" id="PF00700"/>
    </source>
</evidence>
<protein>
    <recommendedName>
        <fullName evidence="2 4">Flagellin</fullName>
    </recommendedName>
</protein>
<feature type="domain" description="Flagellin N-terminal" evidence="6">
    <location>
        <begin position="3"/>
        <end position="139"/>
    </location>
</feature>
<comment type="subcellular location">
    <subcellularLocation>
        <location evidence="4">Secreted</location>
    </subcellularLocation>
    <subcellularLocation>
        <location evidence="4">Bacterial flagellum</location>
    </subcellularLocation>
</comment>
<dbReference type="PANTHER" id="PTHR42792:SF2">
    <property type="entry name" value="FLAGELLIN"/>
    <property type="match status" value="1"/>
</dbReference>
<evidence type="ECO:0000256" key="2">
    <source>
        <dbReference type="ARBA" id="ARBA00020110"/>
    </source>
</evidence>
<evidence type="ECO:0000259" key="6">
    <source>
        <dbReference type="Pfam" id="PF00669"/>
    </source>
</evidence>
<sequence length="1028" mass="112851">MIIQTNIPALHALREKKNTDNSISKNLQKLSSGFRIRHAADDAAGLAVSEKMRAQITELERCELNVSEGIDIAQTADGALEEVSGMLRRARELCLQASNGTYSDQERLYMSEEINQLFGEIEHITSTSKYNTIPLFRGIPTDSDDPIYYYIEDFDKVADKQLWGEMDFVKSEDFSPPVEANPATATFQLEDSLVMNYAELLDKKSIVIGGRTYTFRKDASQHDYNSNPRIVSLKNIQTVKEAMEQLAKFPDIDKVEVDETTKTVKLTGSLDSYSCPVEVNGTTSYYPVPDGTGEGKNGWKVENPAGKETIGEVDGSGITNNTPVYGTDLTLSYNMSNIKEPIDVANLRRNSLNIYINGLSPVSVNIPYKNIFSQPPNTITRDDFVNAVVNKLKSTAPLAGSMTNIKYTAPNLEISVSLPASASSGTQHAAYISESTEGKQEDTTKPSWTTARLNFSTSTTPPSAEVGGTYTVQIPDASSFNLPFSFKLGSEYHIFYDSQNPNTPIRTDGTTTYSTSEYYTNTHDVHGKSPDQIRAQVVDMIKKAGSGTVKEQGNALIFTANPNTSAYRFTIEGASIQVKAAIPASTSVLSNTLYFSQDVSVPFTVEKPFDASKLIGTGFGISNGNGNSIVKWEFTDGTGLRSDYRDIDISACKSFADLAVAMEAAIKATGSFNDCKVIVDEAKTPASLSIQWKRYCNFYDVNVSDGAEGVSGIIKGGPVQFSGGTAIGHEQKTLDFSSINTNNLDSLLGKGFRVNCATCEGEYINVYFCWENDGSAPPSFTHDVTINGQTVTRTIHNIPVELSKVTSGDQIVKSIVDQVKPSLKHYTDMKVGDPSTSLVIQDKRPGIVKDPHTHEQFFGSVESGVYTNFIYTVTKKEYAPSEPPEGQLLDFRQCEVMIYAGHNPEPELIPIHLPFLSLTQLRLNPPEKVDLTEKNQEPLGLLKKIDCANDSVADSRAVMGADYNRLEHAYQALNHATINLKDAESRIRDADMAGLMMEKIKNDILSQPQQSIIAQASKRPELVLQLLR</sequence>
<dbReference type="InterPro" id="IPR046358">
    <property type="entry name" value="Flagellin_C"/>
</dbReference>
<dbReference type="EMBL" id="WUQX01000001">
    <property type="protein sequence ID" value="MXP74295.1"/>
    <property type="molecule type" value="Genomic_DNA"/>
</dbReference>